<gene>
    <name evidence="1" type="ORF">UFOVP711_61</name>
</gene>
<proteinExistence type="predicted"/>
<accession>A0A6J5NHE6</accession>
<organism evidence="1">
    <name type="scientific">uncultured Caudovirales phage</name>
    <dbReference type="NCBI Taxonomy" id="2100421"/>
    <lineage>
        <taxon>Viruses</taxon>
        <taxon>Duplodnaviria</taxon>
        <taxon>Heunggongvirae</taxon>
        <taxon>Uroviricota</taxon>
        <taxon>Caudoviricetes</taxon>
        <taxon>Peduoviridae</taxon>
        <taxon>Maltschvirus</taxon>
        <taxon>Maltschvirus maltsch</taxon>
    </lineage>
</organism>
<reference evidence="1" key="1">
    <citation type="submission" date="2020-04" db="EMBL/GenBank/DDBJ databases">
        <authorList>
            <person name="Chiriac C."/>
            <person name="Salcher M."/>
            <person name="Ghai R."/>
            <person name="Kavagutti S V."/>
        </authorList>
    </citation>
    <scope>NUCLEOTIDE SEQUENCE</scope>
</reference>
<dbReference type="EMBL" id="LR796677">
    <property type="protein sequence ID" value="CAB4159180.1"/>
    <property type="molecule type" value="Genomic_DNA"/>
</dbReference>
<dbReference type="Gene3D" id="3.40.50.300">
    <property type="entry name" value="P-loop containing nucleotide triphosphate hydrolases"/>
    <property type="match status" value="1"/>
</dbReference>
<dbReference type="Gene3D" id="3.30.420.240">
    <property type="match status" value="1"/>
</dbReference>
<evidence type="ECO:0008006" key="2">
    <source>
        <dbReference type="Google" id="ProtNLM"/>
    </source>
</evidence>
<protein>
    <recommendedName>
        <fullName evidence="2">Terminase large subunit</fullName>
    </recommendedName>
</protein>
<sequence length="540" mass="59897">MATDSLNRLLSLDEHDRRRILASLSEVERATVGMLIDQRVGNPWSKYEDDPVGFVVDGLGESLWSRQREILESLAVNKRTVVPACHAPGKSHLAARAVAWWIAVHPPGTAMAVTTATTFRQVRNILWTQLRRLQQQHNLPGETTQIEWRIGTELVAYGFSPRDTDETAVQGIHAPHLLVVVDEAGGIPHTLGRALEAIMTGGHTRLLAIGNPPTDAEDSWFERICHSDLYNVIPISVYDTPNFTGEEVDLCRSCPPEVTPHSIKTHLVDEDWVRDVINEFGEESAFVEARVHARFPRSAPNKVIPLSWVESAMDNTNPIQSNEIRLGVDVAADGGDEFVIARADGFDVTMRHNSSGASNQNAVDVAGVVLEHIRQAEADAKERRLREPVKVKIDSIGVGWGVVSILQRWKDEQMHSSTIIAVNVAERARDAGKFSNQRSEMWWNARNLLMPQVRTEGAEPTQDVKLTLDRRSVAQLSAPLYKSDSSGRIKIESKIDMKRRGQNSPDRAEAILLALYDPPGAGAIPLVAPLGLDQTNQWLF</sequence>
<evidence type="ECO:0000313" key="1">
    <source>
        <dbReference type="EMBL" id="CAB4159180.1"/>
    </source>
</evidence>
<dbReference type="InterPro" id="IPR027417">
    <property type="entry name" value="P-loop_NTPase"/>
</dbReference>
<name>A0A6J5NHE6_9CAUD</name>